<evidence type="ECO:0000256" key="1">
    <source>
        <dbReference type="SAM" id="MobiDB-lite"/>
    </source>
</evidence>
<feature type="region of interest" description="Disordered" evidence="1">
    <location>
        <begin position="104"/>
        <end position="124"/>
    </location>
</feature>
<proteinExistence type="predicted"/>
<accession>A0A8S5RI79</accession>
<protein>
    <submittedName>
        <fullName evidence="2">Uncharacterized protein</fullName>
    </submittedName>
</protein>
<evidence type="ECO:0000313" key="2">
    <source>
        <dbReference type="EMBL" id="DAE31102.1"/>
    </source>
</evidence>
<name>A0A8S5RI79_9VIRU</name>
<dbReference type="EMBL" id="BK059105">
    <property type="protein sequence ID" value="DAE31102.1"/>
    <property type="molecule type" value="Genomic_DNA"/>
</dbReference>
<reference evidence="2" key="1">
    <citation type="journal article" date="2021" name="Proc. Natl. Acad. Sci. U.S.A.">
        <title>A Catalog of Tens of Thousands of Viruses from Human Metagenomes Reveals Hidden Associations with Chronic Diseases.</title>
        <authorList>
            <person name="Tisza M.J."/>
            <person name="Buck C.B."/>
        </authorList>
    </citation>
    <scope>NUCLEOTIDE SEQUENCE</scope>
    <source>
        <strain evidence="2">CtML55</strain>
    </source>
</reference>
<organism evidence="2">
    <name type="scientific">virus sp. ctML55</name>
    <dbReference type="NCBI Taxonomy" id="2827627"/>
    <lineage>
        <taxon>Viruses</taxon>
    </lineage>
</organism>
<sequence>MYKQASKMKLRFATSKGNLSVEDLWDLSLPALDRLAVSYDEELAKSPRKSFITNDTPSNSELELKFNIVKDVITDKLKDKAAREAAKDKAAEKARLTELLAKKQSEKMESMSEDEIRQRLAELG</sequence>